<dbReference type="Proteomes" id="UP000226191">
    <property type="component" value="Unassembled WGS sequence"/>
</dbReference>
<evidence type="ECO:0000313" key="8">
    <source>
        <dbReference type="EMBL" id="AXM06776.1"/>
    </source>
</evidence>
<evidence type="ECO:0000313" key="9">
    <source>
        <dbReference type="EMBL" id="PGF34999.1"/>
    </source>
</evidence>
<accession>A0A2B7ICD6</accession>
<dbReference type="SUPFAM" id="SSF52833">
    <property type="entry name" value="Thioredoxin-like"/>
    <property type="match status" value="1"/>
</dbReference>
<dbReference type="PANTHER" id="PTHR42852:SF6">
    <property type="entry name" value="THIOL:DISULFIDE INTERCHANGE PROTEIN DSBE"/>
    <property type="match status" value="1"/>
</dbReference>
<dbReference type="Pfam" id="PF08534">
    <property type="entry name" value="Redoxin"/>
    <property type="match status" value="1"/>
</dbReference>
<dbReference type="EMBL" id="MVCE01000002">
    <property type="protein sequence ID" value="PGF34999.1"/>
    <property type="molecule type" value="Genomic_DNA"/>
</dbReference>
<dbReference type="InterPro" id="IPR017937">
    <property type="entry name" value="Thioredoxin_CS"/>
</dbReference>
<dbReference type="GO" id="GO:0016491">
    <property type="term" value="F:oxidoreductase activity"/>
    <property type="evidence" value="ECO:0007669"/>
    <property type="project" value="InterPro"/>
</dbReference>
<evidence type="ECO:0000256" key="2">
    <source>
        <dbReference type="ARBA" id="ARBA00022748"/>
    </source>
</evidence>
<proteinExistence type="predicted"/>
<dbReference type="PROSITE" id="PS51352">
    <property type="entry name" value="THIOREDOXIN_2"/>
    <property type="match status" value="1"/>
</dbReference>
<gene>
    <name evidence="9" type="ORF">B1B09_05140</name>
    <name evidence="8" type="ORF">DXN06_06190</name>
</gene>
<dbReference type="RefSeq" id="WP_002517223.1">
    <property type="nucleotide sequence ID" value="NZ_AP019664.1"/>
</dbReference>
<reference evidence="9 10" key="1">
    <citation type="submission" date="2017-02" db="EMBL/GenBank/DDBJ databases">
        <title>Prevalence of linear plasmids in Cutibacterium acnes isolates obtained from cancerous prostatic tissue.</title>
        <authorList>
            <person name="Davidsson S."/>
            <person name="Bruggemann H."/>
        </authorList>
    </citation>
    <scope>NUCLEOTIDE SEQUENCE [LARGE SCALE GENOMIC DNA]</scope>
    <source>
        <strain evidence="9 10">11-78</strain>
    </source>
</reference>
<dbReference type="InterPro" id="IPR013740">
    <property type="entry name" value="Redoxin"/>
</dbReference>
<evidence type="ECO:0000256" key="6">
    <source>
        <dbReference type="SAM" id="SignalP"/>
    </source>
</evidence>
<evidence type="ECO:0000256" key="4">
    <source>
        <dbReference type="ARBA" id="ARBA00023157"/>
    </source>
</evidence>
<dbReference type="InterPro" id="IPR013766">
    <property type="entry name" value="Thioredoxin_domain"/>
</dbReference>
<name>A0A2B7ICD6_CUTAC</name>
<dbReference type="PROSITE" id="PS00194">
    <property type="entry name" value="THIOREDOXIN_1"/>
    <property type="match status" value="1"/>
</dbReference>
<evidence type="ECO:0000256" key="5">
    <source>
        <dbReference type="ARBA" id="ARBA00023284"/>
    </source>
</evidence>
<dbReference type="GO" id="GO:0017004">
    <property type="term" value="P:cytochrome complex assembly"/>
    <property type="evidence" value="ECO:0007669"/>
    <property type="project" value="UniProtKB-KW"/>
</dbReference>
<dbReference type="Proteomes" id="UP000256621">
    <property type="component" value="Chromosome"/>
</dbReference>
<dbReference type="GeneID" id="92856308"/>
<reference evidence="8 11" key="2">
    <citation type="submission" date="2018-08" db="EMBL/GenBank/DDBJ databases">
        <title>Genome sequencing of Cutibacterium acnes KCOM 1315.</title>
        <authorList>
            <person name="Kook J.-K."/>
            <person name="Park S.-N."/>
            <person name="Lim Y.K."/>
        </authorList>
    </citation>
    <scope>NUCLEOTIDE SEQUENCE [LARGE SCALE GENOMIC DNA]</scope>
    <source>
        <strain evidence="8 11">KCOM 1315</strain>
    </source>
</reference>
<evidence type="ECO:0000313" key="11">
    <source>
        <dbReference type="Proteomes" id="UP000256621"/>
    </source>
</evidence>
<keyword evidence="3" id="KW-0812">Transmembrane</keyword>
<organism evidence="9 10">
    <name type="scientific">Cutibacterium acnes</name>
    <name type="common">Propionibacterium acnes</name>
    <dbReference type="NCBI Taxonomy" id="1747"/>
    <lineage>
        <taxon>Bacteria</taxon>
        <taxon>Bacillati</taxon>
        <taxon>Actinomycetota</taxon>
        <taxon>Actinomycetes</taxon>
        <taxon>Propionibacteriales</taxon>
        <taxon>Propionibacteriaceae</taxon>
        <taxon>Cutibacterium</taxon>
    </lineage>
</organism>
<dbReference type="CDD" id="cd02966">
    <property type="entry name" value="TlpA_like_family"/>
    <property type="match status" value="1"/>
</dbReference>
<dbReference type="AlphaFoldDB" id="A0A2B7ICD6"/>
<keyword evidence="3" id="KW-0735">Signal-anchor</keyword>
<keyword evidence="2" id="KW-0201">Cytochrome c-type biogenesis</keyword>
<dbReference type="OMA" id="IIRWPLI"/>
<dbReference type="PANTHER" id="PTHR42852">
    <property type="entry name" value="THIOL:DISULFIDE INTERCHANGE PROTEIN DSBE"/>
    <property type="match status" value="1"/>
</dbReference>
<evidence type="ECO:0000259" key="7">
    <source>
        <dbReference type="PROSITE" id="PS51352"/>
    </source>
</evidence>
<feature type="chain" id="PRO_5042694504" evidence="6">
    <location>
        <begin position="22"/>
        <end position="189"/>
    </location>
</feature>
<keyword evidence="6" id="KW-0732">Signal</keyword>
<feature type="domain" description="Thioredoxin" evidence="7">
    <location>
        <begin position="43"/>
        <end position="186"/>
    </location>
</feature>
<sequence length="189" mass="19823">MKTRLIATLAAATLVVTGVSACSSTSASDDKGFAAGDGSWSKLPADKREPAAVLTGTDLNGKKISTADAKGKVIVVNVWGSWCAPCRHEAPALVKAADSTKNVAAFYGINTRDLDPGPPQAFSRTFHISYPSFYDPDGALLLKFTELPPKAIPSTLVIDRKGRSAARFVGEVSTATLVQAINDVAKESQ</sequence>
<dbReference type="Gene3D" id="3.40.30.10">
    <property type="entry name" value="Glutaredoxin"/>
    <property type="match status" value="1"/>
</dbReference>
<dbReference type="EMBL" id="CP031442">
    <property type="protein sequence ID" value="AXM06776.1"/>
    <property type="molecule type" value="Genomic_DNA"/>
</dbReference>
<keyword evidence="5" id="KW-0676">Redox-active center</keyword>
<dbReference type="PROSITE" id="PS51257">
    <property type="entry name" value="PROKAR_LIPOPROTEIN"/>
    <property type="match status" value="1"/>
</dbReference>
<dbReference type="InterPro" id="IPR050553">
    <property type="entry name" value="Thioredoxin_ResA/DsbE_sf"/>
</dbReference>
<evidence type="ECO:0000256" key="3">
    <source>
        <dbReference type="ARBA" id="ARBA00022968"/>
    </source>
</evidence>
<evidence type="ECO:0000256" key="1">
    <source>
        <dbReference type="ARBA" id="ARBA00004196"/>
    </source>
</evidence>
<protein>
    <submittedName>
        <fullName evidence="9">Thioredoxin</fullName>
    </submittedName>
    <submittedName>
        <fullName evidence="8">TlpA family protein disulfide reductase</fullName>
    </submittedName>
</protein>
<dbReference type="InterPro" id="IPR036249">
    <property type="entry name" value="Thioredoxin-like_sf"/>
</dbReference>
<keyword evidence="4" id="KW-1015">Disulfide bond</keyword>
<evidence type="ECO:0000313" key="10">
    <source>
        <dbReference type="Proteomes" id="UP000226191"/>
    </source>
</evidence>
<comment type="subcellular location">
    <subcellularLocation>
        <location evidence="1">Cell envelope</location>
    </subcellularLocation>
</comment>
<feature type="signal peptide" evidence="6">
    <location>
        <begin position="1"/>
        <end position="21"/>
    </location>
</feature>
<dbReference type="OrthoDB" id="9796554at2"/>
<dbReference type="GO" id="GO:0030313">
    <property type="term" value="C:cell envelope"/>
    <property type="evidence" value="ECO:0007669"/>
    <property type="project" value="UniProtKB-SubCell"/>
</dbReference>